<proteinExistence type="predicted"/>
<reference evidence="2 3" key="1">
    <citation type="submission" date="2019-06" db="EMBL/GenBank/DDBJ databases">
        <title>Whole genome shotgun sequence of Brevibacillus formosus NBRC 15716.</title>
        <authorList>
            <person name="Hosoyama A."/>
            <person name="Uohara A."/>
            <person name="Ohji S."/>
            <person name="Ichikawa N."/>
        </authorList>
    </citation>
    <scope>NUCLEOTIDE SEQUENCE [LARGE SCALE GENOMIC DNA]</scope>
    <source>
        <strain evidence="2 3">NBRC 15716</strain>
    </source>
</reference>
<feature type="compositionally biased region" description="Basic and acidic residues" evidence="1">
    <location>
        <begin position="1"/>
        <end position="10"/>
    </location>
</feature>
<evidence type="ECO:0000256" key="1">
    <source>
        <dbReference type="SAM" id="MobiDB-lite"/>
    </source>
</evidence>
<dbReference type="EMBL" id="BJOL01000014">
    <property type="protein sequence ID" value="GED58437.1"/>
    <property type="molecule type" value="Genomic_DNA"/>
</dbReference>
<dbReference type="Proteomes" id="UP000319498">
    <property type="component" value="Unassembled WGS sequence"/>
</dbReference>
<dbReference type="RefSeq" id="WP_236697955.1">
    <property type="nucleotide sequence ID" value="NZ_BJOL01000014.1"/>
</dbReference>
<dbReference type="GeneID" id="87587805"/>
<keyword evidence="3" id="KW-1185">Reference proteome</keyword>
<name>A0ABQ0T569_9BACL</name>
<comment type="caution">
    <text evidence="2">The sequence shown here is derived from an EMBL/GenBank/DDBJ whole genome shotgun (WGS) entry which is preliminary data.</text>
</comment>
<organism evidence="2 3">
    <name type="scientific">Brevibacillus formosus</name>
    <dbReference type="NCBI Taxonomy" id="54913"/>
    <lineage>
        <taxon>Bacteria</taxon>
        <taxon>Bacillati</taxon>
        <taxon>Bacillota</taxon>
        <taxon>Bacilli</taxon>
        <taxon>Bacillales</taxon>
        <taxon>Paenibacillaceae</taxon>
        <taxon>Brevibacillus</taxon>
    </lineage>
</organism>
<accession>A0ABQ0T569</accession>
<evidence type="ECO:0000313" key="3">
    <source>
        <dbReference type="Proteomes" id="UP000319498"/>
    </source>
</evidence>
<sequence length="148" mass="17004">MQARDSRYQRLMEPGRTAAAQKHRVLSDGGGGFTPIPHAIYREIMPELVAKYDGATARDALTIYMYLQAHAHGKETNDFYMWAYPTVEQIRRDTGIHGDRIRPLVSIMESEGLVMTEKVAWMGNVKKLYLPLFYPKRYDSYLRDGTDS</sequence>
<protein>
    <recommendedName>
        <fullName evidence="4">Replication initiation protein</fullName>
    </recommendedName>
</protein>
<evidence type="ECO:0000313" key="2">
    <source>
        <dbReference type="EMBL" id="GED58437.1"/>
    </source>
</evidence>
<evidence type="ECO:0008006" key="4">
    <source>
        <dbReference type="Google" id="ProtNLM"/>
    </source>
</evidence>
<gene>
    <name evidence="2" type="ORF">BFO01nite_25690</name>
</gene>
<feature type="region of interest" description="Disordered" evidence="1">
    <location>
        <begin position="1"/>
        <end position="23"/>
    </location>
</feature>